<dbReference type="AlphaFoldDB" id="A0A1B6LZY3"/>
<gene>
    <name evidence="1" type="ORF">g.50019</name>
</gene>
<sequence length="131" mass="15313">MTDLPRNQFGTNPGEVREIEAVTIKVEEDYLSEEELTEIENVTIKVEENCLSEMETENFLEEIEEDELDMKVESQFKTATLLEKIKSEDCFIDEIEIHEEKLNLDFTDSLNASDAKVPLEKMECENWIEMK</sequence>
<evidence type="ECO:0000313" key="1">
    <source>
        <dbReference type="EMBL" id="JAT29242.1"/>
    </source>
</evidence>
<feature type="non-terminal residue" evidence="1">
    <location>
        <position position="131"/>
    </location>
</feature>
<organism evidence="1">
    <name type="scientific">Graphocephala atropunctata</name>
    <dbReference type="NCBI Taxonomy" id="36148"/>
    <lineage>
        <taxon>Eukaryota</taxon>
        <taxon>Metazoa</taxon>
        <taxon>Ecdysozoa</taxon>
        <taxon>Arthropoda</taxon>
        <taxon>Hexapoda</taxon>
        <taxon>Insecta</taxon>
        <taxon>Pterygota</taxon>
        <taxon>Neoptera</taxon>
        <taxon>Paraneoptera</taxon>
        <taxon>Hemiptera</taxon>
        <taxon>Auchenorrhyncha</taxon>
        <taxon>Membracoidea</taxon>
        <taxon>Cicadellidae</taxon>
        <taxon>Cicadellinae</taxon>
        <taxon>Cicadellini</taxon>
        <taxon>Graphocephala</taxon>
    </lineage>
</organism>
<name>A0A1B6LZY3_9HEMI</name>
<accession>A0A1B6LZY3</accession>
<proteinExistence type="predicted"/>
<reference evidence="1" key="1">
    <citation type="submission" date="2015-11" db="EMBL/GenBank/DDBJ databases">
        <title>De novo transcriptome assembly of four potential Pierce s Disease insect vectors from Arizona vineyards.</title>
        <authorList>
            <person name="Tassone E.E."/>
        </authorList>
    </citation>
    <scope>NUCLEOTIDE SEQUENCE</scope>
</reference>
<dbReference type="EMBL" id="GEBQ01010735">
    <property type="protein sequence ID" value="JAT29242.1"/>
    <property type="molecule type" value="Transcribed_RNA"/>
</dbReference>
<protein>
    <submittedName>
        <fullName evidence="1">Uncharacterized protein</fullName>
    </submittedName>
</protein>